<sequence length="236" mass="26809">MKQYRDELALKIIEHIDDIGEIKIQNMKAYDDFYGDDSENTVQQQSQPVQPTSEKQTMLGVAQDSRGYNFIDYKAISKRHRKQMTKKKAHNNTIGTIENGMAAASSNMSLLYGNNKVIQTHKIVRNGSRMKTYGLNCVTKELTKKIKKDHDNEDVQMRYFYGDVGRGVNSRIKGHLRRGHSDLIKSNLRTVICMNPLCIGRKQGCIFRSGDGNAAMNMIISGLHQQCYGFPPPTFL</sequence>
<reference evidence="2 3" key="1">
    <citation type="submission" date="2016-07" db="EMBL/GenBank/DDBJ databases">
        <title>Pervasive Adenine N6-methylation of Active Genes in Fungi.</title>
        <authorList>
            <consortium name="DOE Joint Genome Institute"/>
            <person name="Mondo S.J."/>
            <person name="Dannebaum R.O."/>
            <person name="Kuo R.C."/>
            <person name="Labutti K."/>
            <person name="Haridas S."/>
            <person name="Kuo A."/>
            <person name="Salamov A."/>
            <person name="Ahrendt S.R."/>
            <person name="Lipzen A."/>
            <person name="Sullivan W."/>
            <person name="Andreopoulos W.B."/>
            <person name="Clum A."/>
            <person name="Lindquist E."/>
            <person name="Daum C."/>
            <person name="Ramamoorthy G.K."/>
            <person name="Gryganskyi A."/>
            <person name="Culley D."/>
            <person name="Magnuson J.K."/>
            <person name="James T.Y."/>
            <person name="O'Malley M.A."/>
            <person name="Stajich J.E."/>
            <person name="Spatafora J.W."/>
            <person name="Visel A."/>
            <person name="Grigoriev I.V."/>
        </authorList>
    </citation>
    <scope>NUCLEOTIDE SEQUENCE [LARGE SCALE GENOMIC DNA]</scope>
    <source>
        <strain evidence="2 3">NRRL 1336</strain>
    </source>
</reference>
<accession>A0A1X2J1P5</accession>
<dbReference type="OrthoDB" id="2289379at2759"/>
<dbReference type="Proteomes" id="UP000193560">
    <property type="component" value="Unassembled WGS sequence"/>
</dbReference>
<organism evidence="2 3">
    <name type="scientific">Absidia repens</name>
    <dbReference type="NCBI Taxonomy" id="90262"/>
    <lineage>
        <taxon>Eukaryota</taxon>
        <taxon>Fungi</taxon>
        <taxon>Fungi incertae sedis</taxon>
        <taxon>Mucoromycota</taxon>
        <taxon>Mucoromycotina</taxon>
        <taxon>Mucoromycetes</taxon>
        <taxon>Mucorales</taxon>
        <taxon>Cunninghamellaceae</taxon>
        <taxon>Absidia</taxon>
    </lineage>
</organism>
<evidence type="ECO:0000256" key="1">
    <source>
        <dbReference type="SAM" id="MobiDB-lite"/>
    </source>
</evidence>
<feature type="compositionally biased region" description="Low complexity" evidence="1">
    <location>
        <begin position="41"/>
        <end position="53"/>
    </location>
</feature>
<dbReference type="AlphaFoldDB" id="A0A1X2J1P5"/>
<keyword evidence="3" id="KW-1185">Reference proteome</keyword>
<name>A0A1X2J1P5_9FUNG</name>
<evidence type="ECO:0000313" key="2">
    <source>
        <dbReference type="EMBL" id="ORZ25750.1"/>
    </source>
</evidence>
<evidence type="ECO:0000313" key="3">
    <source>
        <dbReference type="Proteomes" id="UP000193560"/>
    </source>
</evidence>
<feature type="region of interest" description="Disordered" evidence="1">
    <location>
        <begin position="35"/>
        <end position="56"/>
    </location>
</feature>
<proteinExistence type="predicted"/>
<dbReference type="EMBL" id="MCGE01000001">
    <property type="protein sequence ID" value="ORZ25750.1"/>
    <property type="molecule type" value="Genomic_DNA"/>
</dbReference>
<gene>
    <name evidence="2" type="ORF">BCR42DRAFT_386353</name>
</gene>
<comment type="caution">
    <text evidence="2">The sequence shown here is derived from an EMBL/GenBank/DDBJ whole genome shotgun (WGS) entry which is preliminary data.</text>
</comment>
<protein>
    <submittedName>
        <fullName evidence="2">Uncharacterized protein</fullName>
    </submittedName>
</protein>